<proteinExistence type="predicted"/>
<feature type="region of interest" description="Disordered" evidence="1">
    <location>
        <begin position="352"/>
        <end position="372"/>
    </location>
</feature>
<comment type="caution">
    <text evidence="2">The sequence shown here is derived from an EMBL/GenBank/DDBJ whole genome shotgun (WGS) entry which is preliminary data.</text>
</comment>
<reference evidence="2" key="1">
    <citation type="journal article" date="2019" name="Sci. Rep.">
        <title>Draft genome of Tanacetum cinerariifolium, the natural source of mosquito coil.</title>
        <authorList>
            <person name="Yamashiro T."/>
            <person name="Shiraishi A."/>
            <person name="Satake H."/>
            <person name="Nakayama K."/>
        </authorList>
    </citation>
    <scope>NUCLEOTIDE SEQUENCE</scope>
</reference>
<protein>
    <recommendedName>
        <fullName evidence="3">Reverse transcriptase domain-containing protein</fullName>
    </recommendedName>
</protein>
<evidence type="ECO:0000313" key="2">
    <source>
        <dbReference type="EMBL" id="GEZ30774.1"/>
    </source>
</evidence>
<name>A0A699I9J4_TANCI</name>
<accession>A0A699I9J4</accession>
<dbReference type="EMBL" id="BKCJ010263595">
    <property type="protein sequence ID" value="GEZ30774.1"/>
    <property type="molecule type" value="Genomic_DNA"/>
</dbReference>
<dbReference type="AlphaFoldDB" id="A0A699I9J4"/>
<gene>
    <name evidence="2" type="ORF">Tci_502747</name>
</gene>
<organism evidence="2">
    <name type="scientific">Tanacetum cinerariifolium</name>
    <name type="common">Dalmatian daisy</name>
    <name type="synonym">Chrysanthemum cinerariifolium</name>
    <dbReference type="NCBI Taxonomy" id="118510"/>
    <lineage>
        <taxon>Eukaryota</taxon>
        <taxon>Viridiplantae</taxon>
        <taxon>Streptophyta</taxon>
        <taxon>Embryophyta</taxon>
        <taxon>Tracheophyta</taxon>
        <taxon>Spermatophyta</taxon>
        <taxon>Magnoliopsida</taxon>
        <taxon>eudicotyledons</taxon>
        <taxon>Gunneridae</taxon>
        <taxon>Pentapetalae</taxon>
        <taxon>asterids</taxon>
        <taxon>campanulids</taxon>
        <taxon>Asterales</taxon>
        <taxon>Asteraceae</taxon>
        <taxon>Asteroideae</taxon>
        <taxon>Anthemideae</taxon>
        <taxon>Anthemidinae</taxon>
        <taxon>Tanacetum</taxon>
    </lineage>
</organism>
<sequence length="470" mass="54491">MAKLIENNRILLNNNTFSHEETRLLPQFLNDSRTIEQEANLEVQQEQEEHADDEEMLQFIEKFMKDIQTFLEKFSHYPFGVMPKVLSIAWERFFEIKRAFIDEQYQPEEIKELMCKLFEDVRNIREELAEYINSLSWNSPTFYNDDEECFIQYKEYLEKYSNTITTVLPTKEPDVNNLVPIPSEYEVTSDDKSECMVPIKDESSSVFTTFSNPIFDDNDNFTSSVDESLSDEEVPMEEFKEFSGALMPTSIIDEVRIKRQHEEYISLIEKLLSINSFPCPLENFQANMIVETLPTSPILIDDSDTPREEIDIFTGTDDLMPPGIESDDHDSEGDIHFLVELLVNDSISFPDNESSNFDHQDDPSFPRPPPEPPDVEIFFKPDSGVLTTNVVKGISEHYVLMPNIFPTLPTFYPFYPLYDTLLPFSSENKDKVFKPGILSYLLVSHRDKTTSDFFENPMIVYGGDIPLLDV</sequence>
<evidence type="ECO:0008006" key="3">
    <source>
        <dbReference type="Google" id="ProtNLM"/>
    </source>
</evidence>
<evidence type="ECO:0000256" key="1">
    <source>
        <dbReference type="SAM" id="MobiDB-lite"/>
    </source>
</evidence>